<name>A0A9R0YR89_TRITD</name>
<keyword evidence="2" id="KW-1185">Reference proteome</keyword>
<gene>
    <name evidence="1" type="ORF">TRITD_6Bv1G153380</name>
</gene>
<dbReference type="Proteomes" id="UP000324705">
    <property type="component" value="Chromosome 6B"/>
</dbReference>
<accession>A0A9R0YR89</accession>
<reference evidence="1 2" key="1">
    <citation type="submission" date="2017-09" db="EMBL/GenBank/DDBJ databases">
        <authorList>
            <consortium name="International Durum Wheat Genome Sequencing Consortium (IDWGSC)"/>
            <person name="Milanesi L."/>
        </authorList>
    </citation>
    <scope>NUCLEOTIDE SEQUENCE [LARGE SCALE GENOMIC DNA]</scope>
    <source>
        <strain evidence="2">cv. Svevo</strain>
    </source>
</reference>
<dbReference type="EMBL" id="LT934122">
    <property type="protein sequence ID" value="VAI59569.1"/>
    <property type="molecule type" value="Genomic_DNA"/>
</dbReference>
<proteinExistence type="predicted"/>
<dbReference type="AlphaFoldDB" id="A0A9R0YR89"/>
<sequence>MSEIQNARCIMDLLPEMLNALDRGNRELAKIFEAKKLKIVPSCLAIRCVCHPHWRTDHNIIPPASVNMIAGSSLQLALSWREDLMAAY</sequence>
<dbReference type="Gramene" id="TRITD6Bv1G153380.1">
    <property type="protein sequence ID" value="TRITD6Bv1G153380.1"/>
    <property type="gene ID" value="TRITD6Bv1G153380"/>
</dbReference>
<evidence type="ECO:0000313" key="2">
    <source>
        <dbReference type="Proteomes" id="UP000324705"/>
    </source>
</evidence>
<evidence type="ECO:0000313" key="1">
    <source>
        <dbReference type="EMBL" id="VAI59569.1"/>
    </source>
</evidence>
<protein>
    <submittedName>
        <fullName evidence="1">Uncharacterized protein</fullName>
    </submittedName>
</protein>
<organism evidence="1 2">
    <name type="scientific">Triticum turgidum subsp. durum</name>
    <name type="common">Durum wheat</name>
    <name type="synonym">Triticum durum</name>
    <dbReference type="NCBI Taxonomy" id="4567"/>
    <lineage>
        <taxon>Eukaryota</taxon>
        <taxon>Viridiplantae</taxon>
        <taxon>Streptophyta</taxon>
        <taxon>Embryophyta</taxon>
        <taxon>Tracheophyta</taxon>
        <taxon>Spermatophyta</taxon>
        <taxon>Magnoliopsida</taxon>
        <taxon>Liliopsida</taxon>
        <taxon>Poales</taxon>
        <taxon>Poaceae</taxon>
        <taxon>BOP clade</taxon>
        <taxon>Pooideae</taxon>
        <taxon>Triticodae</taxon>
        <taxon>Triticeae</taxon>
        <taxon>Triticinae</taxon>
        <taxon>Triticum</taxon>
    </lineage>
</organism>